<dbReference type="EMBL" id="JACOPO010000001">
    <property type="protein sequence ID" value="MBC5721775.1"/>
    <property type="molecule type" value="Genomic_DNA"/>
</dbReference>
<organism evidence="4 5">
    <name type="scientific">Flintibacter hominis</name>
    <dbReference type="NCBI Taxonomy" id="2763048"/>
    <lineage>
        <taxon>Bacteria</taxon>
        <taxon>Bacillati</taxon>
        <taxon>Bacillota</taxon>
        <taxon>Clostridia</taxon>
        <taxon>Eubacteriales</taxon>
        <taxon>Flintibacter</taxon>
    </lineage>
</organism>
<dbReference type="Gene3D" id="3.10.310.10">
    <property type="entry name" value="Diaminopimelate Epimerase, Chain A, domain 1"/>
    <property type="match status" value="2"/>
</dbReference>
<feature type="active site" evidence="3">
    <location>
        <position position="48"/>
    </location>
</feature>
<evidence type="ECO:0000256" key="1">
    <source>
        <dbReference type="ARBA" id="ARBA00008270"/>
    </source>
</evidence>
<evidence type="ECO:0000313" key="4">
    <source>
        <dbReference type="EMBL" id="MBC5721775.1"/>
    </source>
</evidence>
<dbReference type="PANTHER" id="PTHR13774:SF39">
    <property type="entry name" value="BIOSYNTHESIS PROTEIN, PUTATIVE-RELATED"/>
    <property type="match status" value="1"/>
</dbReference>
<proteinExistence type="inferred from homology"/>
<evidence type="ECO:0000313" key="5">
    <source>
        <dbReference type="Proteomes" id="UP000628736"/>
    </source>
</evidence>
<gene>
    <name evidence="4" type="ORF">H8S11_02930</name>
</gene>
<dbReference type="Proteomes" id="UP000628736">
    <property type="component" value="Unassembled WGS sequence"/>
</dbReference>
<dbReference type="PIRSF" id="PIRSF016184">
    <property type="entry name" value="PhzC_PhzF"/>
    <property type="match status" value="1"/>
</dbReference>
<dbReference type="AlphaFoldDB" id="A0A8J6M2G8"/>
<evidence type="ECO:0000256" key="3">
    <source>
        <dbReference type="PIRSR" id="PIRSR016184-1"/>
    </source>
</evidence>
<dbReference type="NCBIfam" id="NF007625">
    <property type="entry name" value="PRK10281.1"/>
    <property type="match status" value="1"/>
</dbReference>
<keyword evidence="2 4" id="KW-0413">Isomerase</keyword>
<dbReference type="GO" id="GO:0005737">
    <property type="term" value="C:cytoplasm"/>
    <property type="evidence" value="ECO:0007669"/>
    <property type="project" value="TreeGrafter"/>
</dbReference>
<dbReference type="GO" id="GO:0016853">
    <property type="term" value="F:isomerase activity"/>
    <property type="evidence" value="ECO:0007669"/>
    <property type="project" value="UniProtKB-KW"/>
</dbReference>
<dbReference type="NCBIfam" id="TIGR00654">
    <property type="entry name" value="PhzF_family"/>
    <property type="match status" value="1"/>
</dbReference>
<dbReference type="Pfam" id="PF02567">
    <property type="entry name" value="PhzC-PhzF"/>
    <property type="match status" value="1"/>
</dbReference>
<dbReference type="InterPro" id="IPR003719">
    <property type="entry name" value="Phenazine_PhzF-like"/>
</dbReference>
<name>A0A8J6M2G8_9FIRM</name>
<keyword evidence="5" id="KW-1185">Reference proteome</keyword>
<sequence length="303" mass="32705">MKKNYTIYQVDAFTREKLAGNPAGVVPDARGLTEGQMQRIARELNNSETAFLFPGKEGEYDVHVRFFTPTREVPVCGHATIASHYIRAMELGLDSARVVQKCGAGLFPVDVCKENGDYRVVMSQGKAVIGEPLAQEYQVRVLDALGVTWDDLRPGCPMASASVGSPKLMVVLNDLDKLHSLKPDLEALKELSGEIGCNGYLVFTLHPGEEPLVHGRMFGPANGVAEDPVTGIANGPMGAYLVQFGLIPTDGDEVRFTSAQGEAMGRPGAMEVCVELEEGRPGEIRIIGDAVVAFQAEITLDEE</sequence>
<dbReference type="PANTHER" id="PTHR13774">
    <property type="entry name" value="PHENAZINE BIOSYNTHESIS PROTEIN"/>
    <property type="match status" value="1"/>
</dbReference>
<accession>A0A8J6M2G8</accession>
<comment type="similarity">
    <text evidence="1">Belongs to the PhzF family.</text>
</comment>
<evidence type="ECO:0000256" key="2">
    <source>
        <dbReference type="ARBA" id="ARBA00023235"/>
    </source>
</evidence>
<comment type="caution">
    <text evidence="4">The sequence shown here is derived from an EMBL/GenBank/DDBJ whole genome shotgun (WGS) entry which is preliminary data.</text>
</comment>
<reference evidence="4" key="1">
    <citation type="submission" date="2020-08" db="EMBL/GenBank/DDBJ databases">
        <title>Genome public.</title>
        <authorList>
            <person name="Liu C."/>
            <person name="Sun Q."/>
        </authorList>
    </citation>
    <scope>NUCLEOTIDE SEQUENCE</scope>
    <source>
        <strain evidence="4">NSJ-23</strain>
    </source>
</reference>
<dbReference type="SUPFAM" id="SSF54506">
    <property type="entry name" value="Diaminopimelate epimerase-like"/>
    <property type="match status" value="1"/>
</dbReference>
<protein>
    <submittedName>
        <fullName evidence="4">PhzF family isomerase</fullName>
    </submittedName>
</protein>
<dbReference type="RefSeq" id="WP_186852110.1">
    <property type="nucleotide sequence ID" value="NZ_JACOPO010000001.1"/>
</dbReference>